<name>A0AAU7DLS4_9BACT</name>
<dbReference type="CDD" id="cd00090">
    <property type="entry name" value="HTH_ARSR"/>
    <property type="match status" value="1"/>
</dbReference>
<feature type="domain" description="HTH arsR-type" evidence="1">
    <location>
        <begin position="8"/>
        <end position="103"/>
    </location>
</feature>
<dbReference type="EMBL" id="CP121196">
    <property type="protein sequence ID" value="XBH18261.1"/>
    <property type="molecule type" value="Genomic_DNA"/>
</dbReference>
<protein>
    <submittedName>
        <fullName evidence="2">Metalloregulator ArsR/SmtB family transcription factor</fullName>
    </submittedName>
</protein>
<dbReference type="InterPro" id="IPR036390">
    <property type="entry name" value="WH_DNA-bd_sf"/>
</dbReference>
<dbReference type="InterPro" id="IPR001845">
    <property type="entry name" value="HTH_ArsR_DNA-bd_dom"/>
</dbReference>
<dbReference type="NCBIfam" id="NF033788">
    <property type="entry name" value="HTH_metalloreg"/>
    <property type="match status" value="1"/>
</dbReference>
<dbReference type="RefSeq" id="WP_348263485.1">
    <property type="nucleotide sequence ID" value="NZ_CP121196.1"/>
</dbReference>
<dbReference type="GO" id="GO:0003700">
    <property type="term" value="F:DNA-binding transcription factor activity"/>
    <property type="evidence" value="ECO:0007669"/>
    <property type="project" value="InterPro"/>
</dbReference>
<dbReference type="PANTHER" id="PTHR38600:SF1">
    <property type="entry name" value="TRANSCRIPTIONAL REGULATORY PROTEIN"/>
    <property type="match status" value="1"/>
</dbReference>
<proteinExistence type="predicted"/>
<dbReference type="PROSITE" id="PS50987">
    <property type="entry name" value="HTH_ARSR_2"/>
    <property type="match status" value="1"/>
</dbReference>
<organism evidence="2">
    <name type="scientific">Telmatobacter sp. DSM 110680</name>
    <dbReference type="NCBI Taxonomy" id="3036704"/>
    <lineage>
        <taxon>Bacteria</taxon>
        <taxon>Pseudomonadati</taxon>
        <taxon>Acidobacteriota</taxon>
        <taxon>Terriglobia</taxon>
        <taxon>Terriglobales</taxon>
        <taxon>Acidobacteriaceae</taxon>
        <taxon>Telmatobacter</taxon>
    </lineage>
</organism>
<sequence>MSHKIRKRITAKPKARARVFAALGDKTRLALVAKLCSGEPSSIAQLSDESKLTRQAITKHLGVLERAGIVRSSHAGRERIFQFDPEPIESLQAYLASVSKQWDQTLARLKAHVEK</sequence>
<dbReference type="SMART" id="SM00418">
    <property type="entry name" value="HTH_ARSR"/>
    <property type="match status" value="1"/>
</dbReference>
<dbReference type="PRINTS" id="PR00778">
    <property type="entry name" value="HTHARSR"/>
</dbReference>
<accession>A0AAU7DLS4</accession>
<dbReference type="PANTHER" id="PTHR38600">
    <property type="entry name" value="TRANSCRIPTIONAL REGULATORY PROTEIN"/>
    <property type="match status" value="1"/>
</dbReference>
<dbReference type="Pfam" id="PF12840">
    <property type="entry name" value="HTH_20"/>
    <property type="match status" value="1"/>
</dbReference>
<dbReference type="InterPro" id="IPR011991">
    <property type="entry name" value="ArsR-like_HTH"/>
</dbReference>
<dbReference type="Gene3D" id="1.10.10.10">
    <property type="entry name" value="Winged helix-like DNA-binding domain superfamily/Winged helix DNA-binding domain"/>
    <property type="match status" value="1"/>
</dbReference>
<evidence type="ECO:0000259" key="1">
    <source>
        <dbReference type="PROSITE" id="PS50987"/>
    </source>
</evidence>
<dbReference type="AlphaFoldDB" id="A0AAU7DLS4"/>
<dbReference type="SUPFAM" id="SSF46785">
    <property type="entry name" value="Winged helix' DNA-binding domain"/>
    <property type="match status" value="1"/>
</dbReference>
<dbReference type="InterPro" id="IPR036388">
    <property type="entry name" value="WH-like_DNA-bd_sf"/>
</dbReference>
<gene>
    <name evidence="2" type="ORF">P8935_02765</name>
</gene>
<evidence type="ECO:0000313" key="2">
    <source>
        <dbReference type="EMBL" id="XBH18261.1"/>
    </source>
</evidence>
<reference evidence="2" key="1">
    <citation type="submission" date="2023-03" db="EMBL/GenBank/DDBJ databases">
        <title>Edaphobacter sp.</title>
        <authorList>
            <person name="Huber K.J."/>
            <person name="Papendorf J."/>
            <person name="Pilke C."/>
            <person name="Bunk B."/>
            <person name="Sproeer C."/>
            <person name="Pester M."/>
        </authorList>
    </citation>
    <scope>NUCLEOTIDE SEQUENCE</scope>
    <source>
        <strain evidence="2">DSM 110680</strain>
    </source>
</reference>